<dbReference type="RefSeq" id="WP_165025226.1">
    <property type="nucleotide sequence ID" value="NZ_JAAKZF010000005.1"/>
</dbReference>
<protein>
    <submittedName>
        <fullName evidence="1">Uncharacterized protein</fullName>
    </submittedName>
</protein>
<evidence type="ECO:0000313" key="1">
    <source>
        <dbReference type="EMBL" id="NGO50930.1"/>
    </source>
</evidence>
<reference evidence="1 2" key="1">
    <citation type="submission" date="2020-02" db="EMBL/GenBank/DDBJ databases">
        <title>Genome sequence of strain CCNWXJ40-4.</title>
        <authorList>
            <person name="Gao J."/>
            <person name="Sun J."/>
        </authorList>
    </citation>
    <scope>NUCLEOTIDE SEQUENCE [LARGE SCALE GENOMIC DNA]</scope>
    <source>
        <strain evidence="1 2">CCNWXJ 40-4</strain>
    </source>
</reference>
<accession>A0A6G4W9U9</accession>
<evidence type="ECO:0000313" key="2">
    <source>
        <dbReference type="Proteomes" id="UP001642900"/>
    </source>
</evidence>
<dbReference type="EMBL" id="JAAKZF010000005">
    <property type="protein sequence ID" value="NGO50930.1"/>
    <property type="molecule type" value="Genomic_DNA"/>
</dbReference>
<gene>
    <name evidence="1" type="ORF">G6N73_07010</name>
</gene>
<comment type="caution">
    <text evidence="1">The sequence shown here is derived from an EMBL/GenBank/DDBJ whole genome shotgun (WGS) entry which is preliminary data.</text>
</comment>
<proteinExistence type="predicted"/>
<dbReference type="Proteomes" id="UP001642900">
    <property type="component" value="Unassembled WGS sequence"/>
</dbReference>
<organism evidence="1 2">
    <name type="scientific">Allomesorhizobium camelthorni</name>
    <dbReference type="NCBI Taxonomy" id="475069"/>
    <lineage>
        <taxon>Bacteria</taxon>
        <taxon>Pseudomonadati</taxon>
        <taxon>Pseudomonadota</taxon>
        <taxon>Alphaproteobacteria</taxon>
        <taxon>Hyphomicrobiales</taxon>
        <taxon>Phyllobacteriaceae</taxon>
        <taxon>Allomesorhizobium</taxon>
    </lineage>
</organism>
<keyword evidence="2" id="KW-1185">Reference proteome</keyword>
<sequence>MAGRAADANALRVGRQLPDCFVQDFPVPPHDDTAVNLTNPTVPTFMLAILPQFVDSCRPVRLECNCWYLKGTGLLTLGSAALASSAVGGWLSRHGCWYGRSVLQTP</sequence>
<name>A0A6G4W9U9_9HYPH</name>
<dbReference type="AlphaFoldDB" id="A0A6G4W9U9"/>